<evidence type="ECO:0000313" key="2">
    <source>
        <dbReference type="EMBL" id="CAG7718561.1"/>
    </source>
</evidence>
<gene>
    <name evidence="2" type="ORF">AFUS01_LOCUS7945</name>
</gene>
<organism evidence="2 3">
    <name type="scientific">Allacma fusca</name>
    <dbReference type="NCBI Taxonomy" id="39272"/>
    <lineage>
        <taxon>Eukaryota</taxon>
        <taxon>Metazoa</taxon>
        <taxon>Ecdysozoa</taxon>
        <taxon>Arthropoda</taxon>
        <taxon>Hexapoda</taxon>
        <taxon>Collembola</taxon>
        <taxon>Symphypleona</taxon>
        <taxon>Sminthuridae</taxon>
        <taxon>Allacma</taxon>
    </lineage>
</organism>
<evidence type="ECO:0000256" key="1">
    <source>
        <dbReference type="SAM" id="MobiDB-lite"/>
    </source>
</evidence>
<feature type="region of interest" description="Disordered" evidence="1">
    <location>
        <begin position="35"/>
        <end position="56"/>
    </location>
</feature>
<reference evidence="2" key="1">
    <citation type="submission" date="2021-06" db="EMBL/GenBank/DDBJ databases">
        <authorList>
            <person name="Hodson N. C."/>
            <person name="Mongue J. A."/>
            <person name="Jaron S. K."/>
        </authorList>
    </citation>
    <scope>NUCLEOTIDE SEQUENCE</scope>
</reference>
<protein>
    <submittedName>
        <fullName evidence="2">Uncharacterized protein</fullName>
    </submittedName>
</protein>
<dbReference type="AlphaFoldDB" id="A0A8J2NMI1"/>
<name>A0A8J2NMI1_9HEXA</name>
<keyword evidence="3" id="KW-1185">Reference proteome</keyword>
<evidence type="ECO:0000313" key="3">
    <source>
        <dbReference type="Proteomes" id="UP000708208"/>
    </source>
</evidence>
<accession>A0A8J2NMI1</accession>
<proteinExistence type="predicted"/>
<sequence length="254" mass="28400">MAEPNLLNVCNSMCKANGPKNGVPDHQQEQLTFTNSKSDHTDFSSSAGAPGNANDSSFHDAPLYSGLYSPGRPEEFRELDLQLVHMNEEFCGRKESHELHLDEVGESNRVMKRLSTMFSPSQDSMDKKAVLCGPENIRLGAENHDKNIDMASAIYRCINSVIFNSDGNKLRIIINTAEYEQYYRGTVSRVKSQPKIILDEDKWTMLYGSYDDDGLGVVEIEVPPGISVRDIQCEGPSQGLITIDVPQNRKYVTY</sequence>
<dbReference type="Proteomes" id="UP000708208">
    <property type="component" value="Unassembled WGS sequence"/>
</dbReference>
<comment type="caution">
    <text evidence="2">The sequence shown here is derived from an EMBL/GenBank/DDBJ whole genome shotgun (WGS) entry which is preliminary data.</text>
</comment>
<dbReference type="EMBL" id="CAJVCH010054353">
    <property type="protein sequence ID" value="CAG7718561.1"/>
    <property type="molecule type" value="Genomic_DNA"/>
</dbReference>